<dbReference type="InterPro" id="IPR025436">
    <property type="entry name" value="DUF4179"/>
</dbReference>
<comment type="caution">
    <text evidence="3">The sequence shown here is derived from an EMBL/GenBank/DDBJ whole genome shotgun (WGS) entry which is preliminary data.</text>
</comment>
<proteinExistence type="predicted"/>
<evidence type="ECO:0000259" key="2">
    <source>
        <dbReference type="Pfam" id="PF18705"/>
    </source>
</evidence>
<dbReference type="Gene3D" id="2.60.40.1640">
    <property type="entry name" value="Conserved domain protein"/>
    <property type="match status" value="1"/>
</dbReference>
<protein>
    <submittedName>
        <fullName evidence="3">DUF4179 domain-containing protein</fullName>
    </submittedName>
</protein>
<dbReference type="RefSeq" id="WP_375520694.1">
    <property type="nucleotide sequence ID" value="NZ_JBHIRY010000013.1"/>
</dbReference>
<dbReference type="Pfam" id="PF18705">
    <property type="entry name" value="DUF5643"/>
    <property type="match status" value="1"/>
</dbReference>
<gene>
    <name evidence="3" type="ORF">ACE5LO_14225</name>
</gene>
<dbReference type="InterPro" id="IPR040680">
    <property type="entry name" value="DUF5643"/>
</dbReference>
<dbReference type="Pfam" id="PF13786">
    <property type="entry name" value="DUF4179"/>
    <property type="match status" value="1"/>
</dbReference>
<evidence type="ECO:0000313" key="3">
    <source>
        <dbReference type="EMBL" id="MFB5761550.1"/>
    </source>
</evidence>
<reference evidence="3 4" key="1">
    <citation type="submission" date="2024-09" db="EMBL/GenBank/DDBJ databases">
        <title>Paenibacillus zeirhizospherea sp. nov., isolated from surface of the maize (Zea mays) roots in a horticulture field, Hungary.</title>
        <authorList>
            <person name="Marton D."/>
            <person name="Farkas M."/>
            <person name="Bedics A."/>
            <person name="Toth E."/>
            <person name="Tancsics A."/>
            <person name="Boka K."/>
            <person name="Marati G."/>
            <person name="Kriszt B."/>
            <person name="Cserhati M."/>
        </authorList>
    </citation>
    <scope>NUCLEOTIDE SEQUENCE [LARGE SCALE GENOMIC DNA]</scope>
    <source>
        <strain evidence="3 4">JCM 18446</strain>
    </source>
</reference>
<feature type="domain" description="DUF4179" evidence="1">
    <location>
        <begin position="54"/>
        <end position="142"/>
    </location>
</feature>
<evidence type="ECO:0000313" key="4">
    <source>
        <dbReference type="Proteomes" id="UP001580430"/>
    </source>
</evidence>
<dbReference type="Proteomes" id="UP001580430">
    <property type="component" value="Unassembled WGS sequence"/>
</dbReference>
<sequence>MNTHFKQEDKEIHQLKKLILETPIQVDLVEQTMKRYESEGLRENRKLLRKSIWKRTMFTTASVLLLFFLVMRTGFISPAMAASIKQIPGMDTLFRFAGDLGLKVADEKGLITKVNSSDTHDGLTLKLPVAMFDGTRVSLGIERETLDEKFLKNSVHDLISNVDISINGEPIDSFAPEDKSNSIDIFYLPAKDDNSAILEFSDRHNQGGKAFPDTFEMTLSLSVDGIQEPFNLNVPVEKNTKNNVVLTPSISRTFQIIHFQVDKVEITPITTNITTRISLPEGMKISSSLPLLGYEILDAQGNKLKIISGNGWNATNGNILITDSRLEPFESIPPSITIKPYKYLFKGNSKSQFQTDDNGNIKVEYIPELEIEIPLISK</sequence>
<dbReference type="EMBL" id="JBHIRY010000013">
    <property type="protein sequence ID" value="MFB5761550.1"/>
    <property type="molecule type" value="Genomic_DNA"/>
</dbReference>
<organism evidence="3 4">
    <name type="scientific">Paenibacillus medicaginis</name>
    <dbReference type="NCBI Taxonomy" id="1470560"/>
    <lineage>
        <taxon>Bacteria</taxon>
        <taxon>Bacillati</taxon>
        <taxon>Bacillota</taxon>
        <taxon>Bacilli</taxon>
        <taxon>Bacillales</taxon>
        <taxon>Paenibacillaceae</taxon>
        <taxon>Paenibacillus</taxon>
    </lineage>
</organism>
<keyword evidence="4" id="KW-1185">Reference proteome</keyword>
<evidence type="ECO:0000259" key="1">
    <source>
        <dbReference type="Pfam" id="PF13786"/>
    </source>
</evidence>
<accession>A0ABV5C214</accession>
<dbReference type="Gene3D" id="2.60.40.1630">
    <property type="entry name" value="bacillus anthracis domain"/>
    <property type="match status" value="1"/>
</dbReference>
<name>A0ABV5C214_9BACL</name>
<feature type="domain" description="DUF5643" evidence="2">
    <location>
        <begin position="245"/>
        <end position="372"/>
    </location>
</feature>